<dbReference type="Proteomes" id="UP000054359">
    <property type="component" value="Unassembled WGS sequence"/>
</dbReference>
<keyword evidence="2" id="KW-1185">Reference proteome</keyword>
<dbReference type="EMBL" id="KL823266">
    <property type="protein sequence ID" value="KFM83465.1"/>
    <property type="molecule type" value="Genomic_DNA"/>
</dbReference>
<evidence type="ECO:0000313" key="2">
    <source>
        <dbReference type="Proteomes" id="UP000054359"/>
    </source>
</evidence>
<name>A0A087V1H6_STEMI</name>
<reference evidence="1 2" key="1">
    <citation type="submission" date="2013-11" db="EMBL/GenBank/DDBJ databases">
        <title>Genome sequencing of Stegodyphus mimosarum.</title>
        <authorList>
            <person name="Bechsgaard J."/>
        </authorList>
    </citation>
    <scope>NUCLEOTIDE SEQUENCE [LARGE SCALE GENOMIC DNA]</scope>
</reference>
<protein>
    <submittedName>
        <fullName evidence="1">Uncharacterized protein</fullName>
    </submittedName>
</protein>
<dbReference type="AlphaFoldDB" id="A0A087V1H6"/>
<feature type="non-terminal residue" evidence="1">
    <location>
        <position position="38"/>
    </location>
</feature>
<proteinExistence type="predicted"/>
<evidence type="ECO:0000313" key="1">
    <source>
        <dbReference type="EMBL" id="KFM83465.1"/>
    </source>
</evidence>
<gene>
    <name evidence="1" type="ORF">X975_02658</name>
</gene>
<accession>A0A087V1H6</accession>
<sequence length="38" mass="4323">MQTFTVLPEVEGKLPDLSGELGTTYQCKPQKIRFVPRD</sequence>
<organism evidence="1 2">
    <name type="scientific">Stegodyphus mimosarum</name>
    <name type="common">African social velvet spider</name>
    <dbReference type="NCBI Taxonomy" id="407821"/>
    <lineage>
        <taxon>Eukaryota</taxon>
        <taxon>Metazoa</taxon>
        <taxon>Ecdysozoa</taxon>
        <taxon>Arthropoda</taxon>
        <taxon>Chelicerata</taxon>
        <taxon>Arachnida</taxon>
        <taxon>Araneae</taxon>
        <taxon>Araneomorphae</taxon>
        <taxon>Entelegynae</taxon>
        <taxon>Eresoidea</taxon>
        <taxon>Eresidae</taxon>
        <taxon>Stegodyphus</taxon>
    </lineage>
</organism>